<keyword evidence="4" id="KW-0411">Iron-sulfur</keyword>
<evidence type="ECO:0000313" key="6">
    <source>
        <dbReference type="EMBL" id="SMA45172.1"/>
    </source>
</evidence>
<dbReference type="InterPro" id="IPR042216">
    <property type="entry name" value="MitoNEET_CISD"/>
</dbReference>
<feature type="domain" description="Iron-binding zinc finger CDGSH type" evidence="5">
    <location>
        <begin position="43"/>
        <end position="78"/>
    </location>
</feature>
<evidence type="ECO:0000313" key="7">
    <source>
        <dbReference type="Proteomes" id="UP000196573"/>
    </source>
</evidence>
<name>A0A1X7AJ99_9GAMM</name>
<keyword evidence="7" id="KW-1185">Reference proteome</keyword>
<dbReference type="GO" id="GO:0046872">
    <property type="term" value="F:metal ion binding"/>
    <property type="evidence" value="ECO:0007669"/>
    <property type="project" value="UniProtKB-KW"/>
</dbReference>
<accession>A0A1X7AJ99</accession>
<evidence type="ECO:0000256" key="1">
    <source>
        <dbReference type="ARBA" id="ARBA00022714"/>
    </source>
</evidence>
<sequence>MKMFQKQDCYVITCEADKDYLICQCGQTRCPPFHDLNNCRCEPHRLNYSKKSMQWICGCAKSAEMPFCDGAHNPRNDMGIWDAIKDIFHSAR</sequence>
<dbReference type="GO" id="GO:0005737">
    <property type="term" value="C:cytoplasm"/>
    <property type="evidence" value="ECO:0007669"/>
    <property type="project" value="UniProtKB-ARBA"/>
</dbReference>
<dbReference type="AlphaFoldDB" id="A0A1X7AJ99"/>
<dbReference type="InterPro" id="IPR018967">
    <property type="entry name" value="FeS-contain_CDGSH-typ"/>
</dbReference>
<evidence type="ECO:0000256" key="2">
    <source>
        <dbReference type="ARBA" id="ARBA00022723"/>
    </source>
</evidence>
<dbReference type="EMBL" id="FWPT01000004">
    <property type="protein sequence ID" value="SMA45172.1"/>
    <property type="molecule type" value="Genomic_DNA"/>
</dbReference>
<dbReference type="RefSeq" id="WP_087109145.1">
    <property type="nucleotide sequence ID" value="NZ_CBCSCN010000002.1"/>
</dbReference>
<dbReference type="Gene3D" id="3.40.5.90">
    <property type="entry name" value="CDGSH iron-sulfur domain, mitoNEET-type"/>
    <property type="match status" value="1"/>
</dbReference>
<dbReference type="SMART" id="SM00704">
    <property type="entry name" value="ZnF_CDGSH"/>
    <property type="match status" value="1"/>
</dbReference>
<evidence type="ECO:0000256" key="3">
    <source>
        <dbReference type="ARBA" id="ARBA00023004"/>
    </source>
</evidence>
<gene>
    <name evidence="6" type="ORF">EHSB41UT_01864</name>
</gene>
<proteinExistence type="predicted"/>
<protein>
    <submittedName>
        <fullName evidence="6">Iron-binding zinc finger CDGSH type</fullName>
    </submittedName>
</protein>
<evidence type="ECO:0000259" key="5">
    <source>
        <dbReference type="SMART" id="SM00704"/>
    </source>
</evidence>
<organism evidence="6 7">
    <name type="scientific">Parendozoicomonas haliclonae</name>
    <dbReference type="NCBI Taxonomy" id="1960125"/>
    <lineage>
        <taxon>Bacteria</taxon>
        <taxon>Pseudomonadati</taxon>
        <taxon>Pseudomonadota</taxon>
        <taxon>Gammaproteobacteria</taxon>
        <taxon>Oceanospirillales</taxon>
        <taxon>Endozoicomonadaceae</taxon>
        <taxon>Parendozoicomonas</taxon>
    </lineage>
</organism>
<evidence type="ECO:0000256" key="4">
    <source>
        <dbReference type="ARBA" id="ARBA00023014"/>
    </source>
</evidence>
<keyword evidence="3" id="KW-0408">Iron</keyword>
<keyword evidence="2" id="KW-0479">Metal-binding</keyword>
<reference evidence="6 7" key="1">
    <citation type="submission" date="2017-03" db="EMBL/GenBank/DDBJ databases">
        <authorList>
            <person name="Afonso C.L."/>
            <person name="Miller P.J."/>
            <person name="Scott M.A."/>
            <person name="Spackman E."/>
            <person name="Goraichik I."/>
            <person name="Dimitrov K.M."/>
            <person name="Suarez D.L."/>
            <person name="Swayne D.E."/>
        </authorList>
    </citation>
    <scope>NUCLEOTIDE SEQUENCE [LARGE SCALE GENOMIC DNA]</scope>
    <source>
        <strain evidence="6">SB41UT1</strain>
    </source>
</reference>
<dbReference type="GO" id="GO:0051537">
    <property type="term" value="F:2 iron, 2 sulfur cluster binding"/>
    <property type="evidence" value="ECO:0007669"/>
    <property type="project" value="UniProtKB-KW"/>
</dbReference>
<dbReference type="Proteomes" id="UP000196573">
    <property type="component" value="Unassembled WGS sequence"/>
</dbReference>
<keyword evidence="1" id="KW-0001">2Fe-2S</keyword>